<keyword evidence="3 4" id="KW-0326">Glycosidase</keyword>
<dbReference type="PANTHER" id="PTHR22925">
    <property type="entry name" value="GLYCOSYL HYDROLASE 43 FAMILY MEMBER"/>
    <property type="match status" value="1"/>
</dbReference>
<dbReference type="InterPro" id="IPR006710">
    <property type="entry name" value="Glyco_hydro_43"/>
</dbReference>
<evidence type="ECO:0000256" key="1">
    <source>
        <dbReference type="ARBA" id="ARBA00009865"/>
    </source>
</evidence>
<dbReference type="InterPro" id="IPR023296">
    <property type="entry name" value="Glyco_hydro_beta-prop_sf"/>
</dbReference>
<organism evidence="5 6">
    <name type="scientific">Adhaeribacter rhizoryzae</name>
    <dbReference type="NCBI Taxonomy" id="2607907"/>
    <lineage>
        <taxon>Bacteria</taxon>
        <taxon>Pseudomonadati</taxon>
        <taxon>Bacteroidota</taxon>
        <taxon>Cytophagia</taxon>
        <taxon>Cytophagales</taxon>
        <taxon>Hymenobacteraceae</taxon>
        <taxon>Adhaeribacter</taxon>
    </lineage>
</organism>
<name>A0A5M6DUM9_9BACT</name>
<sequence>MKSLFLLVLIAGLGWWKLIFPQEPTINASFKPGQIWADADGQHINAHGGGILYHKGKYYWFGEHKTAGKGGNRANVGVSCYSSTDLYNWQNEGIALPVAPENSGSEIEKGCVIERPKVVYNARTKKFVMWFHLELKGQGYNAARTAVAVSDSPTGPFTYLKSHRPNAGVWPQNFNAAWKTKTVTEKDLKAWSDEWKKEVAEGLFIRRDFEKGQMARDMTVYVDDNGKAYHLHAAEENLTLHISELTDDYLNFTGKWITVAPAGHNEAPAVCKYQGKYYLITSGCTGWDPNAARSFVSESMWGPWTPLGNPAVGQGAELTFESQSTFILPVAGKKDAFIFMADRWRPNNPIDGRYIWLPLSFENGKPVLRWQDEWKLNTFATAKK</sequence>
<dbReference type="AlphaFoldDB" id="A0A5M6DUM9"/>
<dbReference type="GO" id="GO:0005975">
    <property type="term" value="P:carbohydrate metabolic process"/>
    <property type="evidence" value="ECO:0007669"/>
    <property type="project" value="InterPro"/>
</dbReference>
<reference evidence="5 6" key="1">
    <citation type="submission" date="2019-09" db="EMBL/GenBank/DDBJ databases">
        <title>Genome sequence and assembly of Adhaeribacter sp.</title>
        <authorList>
            <person name="Chhetri G."/>
        </authorList>
    </citation>
    <scope>NUCLEOTIDE SEQUENCE [LARGE SCALE GENOMIC DNA]</scope>
    <source>
        <strain evidence="5 6">DK36</strain>
    </source>
</reference>
<evidence type="ECO:0000313" key="5">
    <source>
        <dbReference type="EMBL" id="KAA5549155.1"/>
    </source>
</evidence>
<dbReference type="CDD" id="cd18825">
    <property type="entry name" value="GH43_CtGH43-like"/>
    <property type="match status" value="1"/>
</dbReference>
<accession>A0A5M6DUM9</accession>
<dbReference type="PANTHER" id="PTHR22925:SF3">
    <property type="entry name" value="GLYCOSYL HYDROLASE FAMILY PROTEIN 43"/>
    <property type="match status" value="1"/>
</dbReference>
<comment type="caution">
    <text evidence="5">The sequence shown here is derived from an EMBL/GenBank/DDBJ whole genome shotgun (WGS) entry which is preliminary data.</text>
</comment>
<keyword evidence="6" id="KW-1185">Reference proteome</keyword>
<keyword evidence="2 4" id="KW-0378">Hydrolase</keyword>
<gene>
    <name evidence="5" type="ORF">F0145_00740</name>
</gene>
<dbReference type="RefSeq" id="WP_150086150.1">
    <property type="nucleotide sequence ID" value="NZ_VWSF01000001.1"/>
</dbReference>
<dbReference type="Gene3D" id="2.115.10.20">
    <property type="entry name" value="Glycosyl hydrolase domain, family 43"/>
    <property type="match status" value="1"/>
</dbReference>
<evidence type="ECO:0000256" key="3">
    <source>
        <dbReference type="ARBA" id="ARBA00023295"/>
    </source>
</evidence>
<comment type="similarity">
    <text evidence="1 4">Belongs to the glycosyl hydrolase 43 family.</text>
</comment>
<dbReference type="EMBL" id="VWSF01000001">
    <property type="protein sequence ID" value="KAA5549155.1"/>
    <property type="molecule type" value="Genomic_DNA"/>
</dbReference>
<dbReference type="SUPFAM" id="SSF75005">
    <property type="entry name" value="Arabinanase/levansucrase/invertase"/>
    <property type="match status" value="1"/>
</dbReference>
<evidence type="ECO:0000256" key="4">
    <source>
        <dbReference type="RuleBase" id="RU361187"/>
    </source>
</evidence>
<evidence type="ECO:0000313" key="6">
    <source>
        <dbReference type="Proteomes" id="UP000323426"/>
    </source>
</evidence>
<dbReference type="GO" id="GO:0004553">
    <property type="term" value="F:hydrolase activity, hydrolyzing O-glycosyl compounds"/>
    <property type="evidence" value="ECO:0007669"/>
    <property type="project" value="InterPro"/>
</dbReference>
<proteinExistence type="inferred from homology"/>
<protein>
    <submittedName>
        <fullName evidence="5">Family 43 glycosylhydrolase</fullName>
    </submittedName>
</protein>
<dbReference type="Proteomes" id="UP000323426">
    <property type="component" value="Unassembled WGS sequence"/>
</dbReference>
<evidence type="ECO:0000256" key="2">
    <source>
        <dbReference type="ARBA" id="ARBA00022801"/>
    </source>
</evidence>
<dbReference type="Pfam" id="PF04616">
    <property type="entry name" value="Glyco_hydro_43"/>
    <property type="match status" value="1"/>
</dbReference>